<dbReference type="AlphaFoldDB" id="A0A9P6T5N9"/>
<dbReference type="SUPFAM" id="SSF54001">
    <property type="entry name" value="Cysteine proteinases"/>
    <property type="match status" value="1"/>
</dbReference>
<reference evidence="6" key="1">
    <citation type="submission" date="2013-11" db="EMBL/GenBank/DDBJ databases">
        <title>Genome sequence of the fusiform rust pathogen reveals effectors for host alternation and coevolution with pine.</title>
        <authorList>
            <consortium name="DOE Joint Genome Institute"/>
            <person name="Smith K."/>
            <person name="Pendleton A."/>
            <person name="Kubisiak T."/>
            <person name="Anderson C."/>
            <person name="Salamov A."/>
            <person name="Aerts A."/>
            <person name="Riley R."/>
            <person name="Clum A."/>
            <person name="Lindquist E."/>
            <person name="Ence D."/>
            <person name="Campbell M."/>
            <person name="Kronenberg Z."/>
            <person name="Feau N."/>
            <person name="Dhillon B."/>
            <person name="Hamelin R."/>
            <person name="Burleigh J."/>
            <person name="Smith J."/>
            <person name="Yandell M."/>
            <person name="Nelson C."/>
            <person name="Grigoriev I."/>
            <person name="Davis J."/>
        </authorList>
    </citation>
    <scope>NUCLEOTIDE SEQUENCE</scope>
    <source>
        <strain evidence="6">G11</strain>
    </source>
</reference>
<comment type="caution">
    <text evidence="6">The sequence shown here is derived from an EMBL/GenBank/DDBJ whole genome shotgun (WGS) entry which is preliminary data.</text>
</comment>
<organism evidence="6 7">
    <name type="scientific">Cronartium quercuum f. sp. fusiforme G11</name>
    <dbReference type="NCBI Taxonomy" id="708437"/>
    <lineage>
        <taxon>Eukaryota</taxon>
        <taxon>Fungi</taxon>
        <taxon>Dikarya</taxon>
        <taxon>Basidiomycota</taxon>
        <taxon>Pucciniomycotina</taxon>
        <taxon>Pucciniomycetes</taxon>
        <taxon>Pucciniales</taxon>
        <taxon>Coleosporiaceae</taxon>
        <taxon>Cronartium</taxon>
    </lineage>
</organism>
<evidence type="ECO:0000256" key="2">
    <source>
        <dbReference type="ARBA" id="ARBA00022670"/>
    </source>
</evidence>
<dbReference type="GO" id="GO:0016929">
    <property type="term" value="F:deSUMOylase activity"/>
    <property type="evidence" value="ECO:0007669"/>
    <property type="project" value="TreeGrafter"/>
</dbReference>
<dbReference type="Proteomes" id="UP000886653">
    <property type="component" value="Unassembled WGS sequence"/>
</dbReference>
<dbReference type="InterPro" id="IPR038765">
    <property type="entry name" value="Papain-like_cys_pep_sf"/>
</dbReference>
<dbReference type="Gene3D" id="3.40.395.10">
    <property type="entry name" value="Adenoviral Proteinase, Chain A"/>
    <property type="match status" value="1"/>
</dbReference>
<dbReference type="GO" id="GO:0005634">
    <property type="term" value="C:nucleus"/>
    <property type="evidence" value="ECO:0007669"/>
    <property type="project" value="TreeGrafter"/>
</dbReference>
<dbReference type="GO" id="GO:0006508">
    <property type="term" value="P:proteolysis"/>
    <property type="evidence" value="ECO:0007669"/>
    <property type="project" value="UniProtKB-KW"/>
</dbReference>
<name>A0A9P6T5N9_9BASI</name>
<keyword evidence="2" id="KW-0645">Protease</keyword>
<dbReference type="PANTHER" id="PTHR12606:SF141">
    <property type="entry name" value="GH15225P-RELATED"/>
    <property type="match status" value="1"/>
</dbReference>
<keyword evidence="3" id="KW-0378">Hydrolase</keyword>
<dbReference type="EMBL" id="MU167476">
    <property type="protein sequence ID" value="KAG0140092.1"/>
    <property type="molecule type" value="Genomic_DNA"/>
</dbReference>
<sequence length="317" mass="37323">MHPPATFFETGKQNRKPKRLQFDEILKKSKISLESAKPPEPNLPTYELLRQRELLLDKKHAAPIVKTRRWRVCLDEDKMRHVQRTLFDPNAKSDLPGALCEASDFQTLRPGTWLNDNVVNFYGVMINMRCSKYEEIQIESCPTLLSPGDPGFLRSYCFSSFFMTKYDKDGFNGVKRWSKKVDLFQKDVIIFPVNINNTHWTCAAINLRQKRFEFYDSMGNENRHVLDNLKDYIQNEHLAKRKVELDTLDWDYCYTKPPQQNNGYDCGVFVCQFMDCLSRDWGGGDTVFDFSQQNLPYIRNKVVYEISTRKFLEEEWS</sequence>
<evidence type="ECO:0000256" key="1">
    <source>
        <dbReference type="ARBA" id="ARBA00005234"/>
    </source>
</evidence>
<keyword evidence="7" id="KW-1185">Reference proteome</keyword>
<comment type="similarity">
    <text evidence="1">Belongs to the peptidase C48 family.</text>
</comment>
<feature type="domain" description="Ubiquitin-like protease family profile" evidence="5">
    <location>
        <begin position="98"/>
        <end position="277"/>
    </location>
</feature>
<dbReference type="InterPro" id="IPR003653">
    <property type="entry name" value="Peptidase_C48_C"/>
</dbReference>
<proteinExistence type="inferred from homology"/>
<keyword evidence="4" id="KW-0788">Thiol protease</keyword>
<dbReference type="PROSITE" id="PS50600">
    <property type="entry name" value="ULP_PROTEASE"/>
    <property type="match status" value="1"/>
</dbReference>
<evidence type="ECO:0000256" key="3">
    <source>
        <dbReference type="ARBA" id="ARBA00022801"/>
    </source>
</evidence>
<dbReference type="OrthoDB" id="1939479at2759"/>
<evidence type="ECO:0000313" key="6">
    <source>
        <dbReference type="EMBL" id="KAG0140092.1"/>
    </source>
</evidence>
<evidence type="ECO:0000259" key="5">
    <source>
        <dbReference type="PROSITE" id="PS50600"/>
    </source>
</evidence>
<accession>A0A9P6T5N9</accession>
<dbReference type="PANTHER" id="PTHR12606">
    <property type="entry name" value="SENTRIN/SUMO-SPECIFIC PROTEASE"/>
    <property type="match status" value="1"/>
</dbReference>
<dbReference type="GO" id="GO:0016926">
    <property type="term" value="P:protein desumoylation"/>
    <property type="evidence" value="ECO:0007669"/>
    <property type="project" value="TreeGrafter"/>
</dbReference>
<evidence type="ECO:0000256" key="4">
    <source>
        <dbReference type="ARBA" id="ARBA00022807"/>
    </source>
</evidence>
<dbReference type="Pfam" id="PF02902">
    <property type="entry name" value="Peptidase_C48"/>
    <property type="match status" value="1"/>
</dbReference>
<gene>
    <name evidence="6" type="ORF">CROQUDRAFT_383682</name>
</gene>
<evidence type="ECO:0000313" key="7">
    <source>
        <dbReference type="Proteomes" id="UP000886653"/>
    </source>
</evidence>
<protein>
    <recommendedName>
        <fullName evidence="5">Ubiquitin-like protease family profile domain-containing protein</fullName>
    </recommendedName>
</protein>